<accession>A0A382RQ90</accession>
<feature type="non-terminal residue" evidence="1">
    <location>
        <position position="89"/>
    </location>
</feature>
<name>A0A382RQ90_9ZZZZ</name>
<organism evidence="1">
    <name type="scientific">marine metagenome</name>
    <dbReference type="NCBI Taxonomy" id="408172"/>
    <lineage>
        <taxon>unclassified sequences</taxon>
        <taxon>metagenomes</taxon>
        <taxon>ecological metagenomes</taxon>
    </lineage>
</organism>
<evidence type="ECO:0000313" key="1">
    <source>
        <dbReference type="EMBL" id="SVC99442.1"/>
    </source>
</evidence>
<sequence>MTEEVKLHLGCGPVYLEGWTNIDVYNKGYAHLSTEREDLRDYNKTDLANYYKYTRGTRKGDFVVADMYMDLAEIPYQFENESVDKILIV</sequence>
<protein>
    <submittedName>
        <fullName evidence="1">Uncharacterized protein</fullName>
    </submittedName>
</protein>
<dbReference type="EMBL" id="UINC01123160">
    <property type="protein sequence ID" value="SVC99442.1"/>
    <property type="molecule type" value="Genomic_DNA"/>
</dbReference>
<dbReference type="AlphaFoldDB" id="A0A382RQ90"/>
<reference evidence="1" key="1">
    <citation type="submission" date="2018-05" db="EMBL/GenBank/DDBJ databases">
        <authorList>
            <person name="Lanie J.A."/>
            <person name="Ng W.-L."/>
            <person name="Kazmierczak K.M."/>
            <person name="Andrzejewski T.M."/>
            <person name="Davidsen T.M."/>
            <person name="Wayne K.J."/>
            <person name="Tettelin H."/>
            <person name="Glass J.I."/>
            <person name="Rusch D."/>
            <person name="Podicherti R."/>
            <person name="Tsui H.-C.T."/>
            <person name="Winkler M.E."/>
        </authorList>
    </citation>
    <scope>NUCLEOTIDE SEQUENCE</scope>
</reference>
<gene>
    <name evidence="1" type="ORF">METZ01_LOCUS352296</name>
</gene>
<proteinExistence type="predicted"/>